<sequence>MSILIPGCMVVGTDYTSPATITPDAWHQSLTSDLNSGSSSLEEWWTRFNDPTLNRLISTARESNRDLAIAFERITEAHAARGIARSQLFPSLDFNGGVSRGRTSENIGSPSPPAGKTSDFWATGIDAGWEVDLFGGVRRSIEAADATAEGVEEVYRDTLVSLFAEVAYSYIQIRTLEERIRLADSNIKNQQDSVNLTTDRLEAGLSPELDVSQATTNLASTKAVIPSLRNQRNIALNRLATLIGRYPSAAETLLGGSKGIPQPSRSAGIGIPADLVRARPDIRAAERSLAAQTAAIGVAEADLFPRFTLNGTFQLQSDTASSLLASQSRTYGFGPNFSWNIFSGGRIQSQINIEDSRTKQAYYNYQSTVLKAVEEVENALSSVSNERDRYSALNDAVIASAKTVSLVQDNYREGLIDFQNVLDAQRTIFANEDERAISEGQIAASYVALYKALGGGTRMKPGEVASKDKS</sequence>
<organism evidence="3 4">
    <name type="scientific">Haloferula chungangensis</name>
    <dbReference type="NCBI Taxonomy" id="1048331"/>
    <lineage>
        <taxon>Bacteria</taxon>
        <taxon>Pseudomonadati</taxon>
        <taxon>Verrucomicrobiota</taxon>
        <taxon>Verrucomicrobiia</taxon>
        <taxon>Verrucomicrobiales</taxon>
        <taxon>Verrucomicrobiaceae</taxon>
        <taxon>Haloferula</taxon>
    </lineage>
</organism>
<dbReference type="EMBL" id="JBHTBS010000016">
    <property type="protein sequence ID" value="MFC7339427.1"/>
    <property type="molecule type" value="Genomic_DNA"/>
</dbReference>
<gene>
    <name evidence="3" type="ORF">ACFQY0_19700</name>
</gene>
<proteinExistence type="inferred from homology"/>
<protein>
    <submittedName>
        <fullName evidence="3">Efflux transporter outer membrane subunit</fullName>
    </submittedName>
</protein>
<dbReference type="RefSeq" id="WP_379716217.1">
    <property type="nucleotide sequence ID" value="NZ_JBHTBS010000016.1"/>
</dbReference>
<dbReference type="Proteomes" id="UP001596472">
    <property type="component" value="Unassembled WGS sequence"/>
</dbReference>
<dbReference type="Gene3D" id="2.20.200.10">
    <property type="entry name" value="Outer membrane efflux proteins (OEP)"/>
    <property type="match status" value="1"/>
</dbReference>
<comment type="similarity">
    <text evidence="1 2">Belongs to the outer membrane factor (OMF) (TC 1.B.17) family.</text>
</comment>
<evidence type="ECO:0000256" key="2">
    <source>
        <dbReference type="RuleBase" id="RU362097"/>
    </source>
</evidence>
<evidence type="ECO:0000256" key="1">
    <source>
        <dbReference type="ARBA" id="ARBA00007613"/>
    </source>
</evidence>
<dbReference type="PANTHER" id="PTHR30203">
    <property type="entry name" value="OUTER MEMBRANE CATION EFFLUX PROTEIN"/>
    <property type="match status" value="1"/>
</dbReference>
<dbReference type="Gene3D" id="1.20.1600.10">
    <property type="entry name" value="Outer membrane efflux proteins (OEP)"/>
    <property type="match status" value="1"/>
</dbReference>
<name>A0ABW2LAF3_9BACT</name>
<dbReference type="InterPro" id="IPR003423">
    <property type="entry name" value="OMP_efflux"/>
</dbReference>
<accession>A0ABW2LAF3</accession>
<evidence type="ECO:0000313" key="3">
    <source>
        <dbReference type="EMBL" id="MFC7339427.1"/>
    </source>
</evidence>
<evidence type="ECO:0000313" key="4">
    <source>
        <dbReference type="Proteomes" id="UP001596472"/>
    </source>
</evidence>
<keyword evidence="2" id="KW-0472">Membrane</keyword>
<reference evidence="4" key="1">
    <citation type="journal article" date="2019" name="Int. J. Syst. Evol. Microbiol.">
        <title>The Global Catalogue of Microorganisms (GCM) 10K type strain sequencing project: providing services to taxonomists for standard genome sequencing and annotation.</title>
        <authorList>
            <consortium name="The Broad Institute Genomics Platform"/>
            <consortium name="The Broad Institute Genome Sequencing Center for Infectious Disease"/>
            <person name="Wu L."/>
            <person name="Ma J."/>
        </authorList>
    </citation>
    <scope>NUCLEOTIDE SEQUENCE [LARGE SCALE GENOMIC DNA]</scope>
    <source>
        <strain evidence="4">CGMCC 4.1467</strain>
    </source>
</reference>
<keyword evidence="2" id="KW-1134">Transmembrane beta strand</keyword>
<keyword evidence="2" id="KW-0812">Transmembrane</keyword>
<dbReference type="NCBIfam" id="TIGR01845">
    <property type="entry name" value="outer_NodT"/>
    <property type="match status" value="1"/>
</dbReference>
<dbReference type="SUPFAM" id="SSF56954">
    <property type="entry name" value="Outer membrane efflux proteins (OEP)"/>
    <property type="match status" value="1"/>
</dbReference>
<dbReference type="PANTHER" id="PTHR30203:SF31">
    <property type="entry name" value="RND EFFLUX SYSTEM, OUTER MEMBRANE LIPOPROTEIN, NODT"/>
    <property type="match status" value="1"/>
</dbReference>
<keyword evidence="2" id="KW-0449">Lipoprotein</keyword>
<keyword evidence="4" id="KW-1185">Reference proteome</keyword>
<comment type="caution">
    <text evidence="3">The sequence shown here is derived from an EMBL/GenBank/DDBJ whole genome shotgun (WGS) entry which is preliminary data.</text>
</comment>
<comment type="subcellular location">
    <subcellularLocation>
        <location evidence="2">Cell membrane</location>
        <topology evidence="2">Lipid-anchor</topology>
    </subcellularLocation>
</comment>
<dbReference type="InterPro" id="IPR010131">
    <property type="entry name" value="MdtP/NodT-like"/>
</dbReference>
<dbReference type="Pfam" id="PF02321">
    <property type="entry name" value="OEP"/>
    <property type="match status" value="2"/>
</dbReference>
<keyword evidence="2" id="KW-0564">Palmitate</keyword>